<dbReference type="Proteomes" id="UP000178912">
    <property type="component" value="Unassembled WGS sequence"/>
</dbReference>
<reference evidence="2" key="1">
    <citation type="submission" date="2016-03" db="EMBL/GenBank/DDBJ databases">
        <authorList>
            <person name="Guldener U."/>
        </authorList>
    </citation>
    <scope>NUCLEOTIDE SEQUENCE [LARGE SCALE GENOMIC DNA]</scope>
    <source>
        <strain evidence="2">04CH-RAC-A.6.1</strain>
    </source>
</reference>
<sequence>MSYVSLESCIRVTTWSSASVSWRPILWDAAKAAMIRASYAKPKGLSYCFM</sequence>
<accession>A0A1E1JTH0</accession>
<name>A0A1E1JTH0_9HELO</name>
<protein>
    <submittedName>
        <fullName evidence="1">Uncharacterized protein</fullName>
    </submittedName>
</protein>
<evidence type="ECO:0000313" key="2">
    <source>
        <dbReference type="Proteomes" id="UP000178912"/>
    </source>
</evidence>
<proteinExistence type="predicted"/>
<keyword evidence="2" id="KW-1185">Reference proteome</keyword>
<evidence type="ECO:0000313" key="1">
    <source>
        <dbReference type="EMBL" id="CZS88981.1"/>
    </source>
</evidence>
<dbReference type="AlphaFoldDB" id="A0A1E1JTH0"/>
<dbReference type="EMBL" id="FJUX01000002">
    <property type="protein sequence ID" value="CZS88981.1"/>
    <property type="molecule type" value="Genomic_DNA"/>
</dbReference>
<organism evidence="1 2">
    <name type="scientific">Rhynchosporium agropyri</name>
    <dbReference type="NCBI Taxonomy" id="914238"/>
    <lineage>
        <taxon>Eukaryota</taxon>
        <taxon>Fungi</taxon>
        <taxon>Dikarya</taxon>
        <taxon>Ascomycota</taxon>
        <taxon>Pezizomycotina</taxon>
        <taxon>Leotiomycetes</taxon>
        <taxon>Helotiales</taxon>
        <taxon>Ploettnerulaceae</taxon>
        <taxon>Rhynchosporium</taxon>
    </lineage>
</organism>
<gene>
    <name evidence="1" type="ORF">RAG0_00476</name>
</gene>